<evidence type="ECO:0000313" key="2">
    <source>
        <dbReference type="Proteomes" id="UP000598775"/>
    </source>
</evidence>
<sequence>MIAELGVTGMGHQGYEQTGIPNRIDHLTLTYLALPEAAKRLG</sequence>
<dbReference type="AlphaFoldDB" id="A0A917BFK9"/>
<proteinExistence type="predicted"/>
<evidence type="ECO:0000313" key="1">
    <source>
        <dbReference type="EMBL" id="GGF40954.1"/>
    </source>
</evidence>
<dbReference type="EMBL" id="BMGP01000008">
    <property type="protein sequence ID" value="GGF40954.1"/>
    <property type="molecule type" value="Genomic_DNA"/>
</dbReference>
<reference evidence="1 2" key="1">
    <citation type="journal article" date="2014" name="Int. J. Syst. Evol. Microbiol.">
        <title>Complete genome sequence of Corynebacterium casei LMG S-19264T (=DSM 44701T), isolated from a smear-ripened cheese.</title>
        <authorList>
            <consortium name="US DOE Joint Genome Institute (JGI-PGF)"/>
            <person name="Walter F."/>
            <person name="Albersmeier A."/>
            <person name="Kalinowski J."/>
            <person name="Ruckert C."/>
        </authorList>
    </citation>
    <scope>NUCLEOTIDE SEQUENCE [LARGE SCALE GENOMIC DNA]</scope>
    <source>
        <strain evidence="1 2">CGMCC 1.12976</strain>
    </source>
</reference>
<dbReference type="Proteomes" id="UP000598775">
    <property type="component" value="Unassembled WGS sequence"/>
</dbReference>
<accession>A0A917BFK9</accession>
<gene>
    <name evidence="1" type="ORF">GCM10011399_37120</name>
</gene>
<name>A0A917BFK9_9MICO</name>
<comment type="caution">
    <text evidence="1">The sequence shown here is derived from an EMBL/GenBank/DDBJ whole genome shotgun (WGS) entry which is preliminary data.</text>
</comment>
<keyword evidence="2" id="KW-1185">Reference proteome</keyword>
<protein>
    <submittedName>
        <fullName evidence="1">Uncharacterized protein</fullName>
    </submittedName>
</protein>
<organism evidence="1 2">
    <name type="scientific">Subtercola lobariae</name>
    <dbReference type="NCBI Taxonomy" id="1588641"/>
    <lineage>
        <taxon>Bacteria</taxon>
        <taxon>Bacillati</taxon>
        <taxon>Actinomycetota</taxon>
        <taxon>Actinomycetes</taxon>
        <taxon>Micrococcales</taxon>
        <taxon>Microbacteriaceae</taxon>
        <taxon>Subtercola</taxon>
    </lineage>
</organism>